<keyword evidence="3" id="KW-1185">Reference proteome</keyword>
<keyword evidence="1" id="KW-0812">Transmembrane</keyword>
<dbReference type="RefSeq" id="WP_244686901.1">
    <property type="nucleotide sequence ID" value="NZ_CP095043.1"/>
</dbReference>
<name>A0ABY4FXR6_9MICO</name>
<organism evidence="2 3">
    <name type="scientific">Leucobacter rhizosphaerae</name>
    <dbReference type="NCBI Taxonomy" id="2932245"/>
    <lineage>
        <taxon>Bacteria</taxon>
        <taxon>Bacillati</taxon>
        <taxon>Actinomycetota</taxon>
        <taxon>Actinomycetes</taxon>
        <taxon>Micrococcales</taxon>
        <taxon>Microbacteriaceae</taxon>
        <taxon>Leucobacter</taxon>
    </lineage>
</organism>
<dbReference type="Pfam" id="PF11292">
    <property type="entry name" value="DUF3093"/>
    <property type="match status" value="1"/>
</dbReference>
<proteinExistence type="predicted"/>
<reference evidence="2 3" key="1">
    <citation type="submission" date="2022-04" db="EMBL/GenBank/DDBJ databases">
        <title>Leucobacter sp. isolated from rhizosphere of onion.</title>
        <authorList>
            <person name="Won M."/>
            <person name="Lee C.-M."/>
            <person name="Woen H.-Y."/>
            <person name="Kwon S.-W."/>
        </authorList>
    </citation>
    <scope>NUCLEOTIDE SEQUENCE [LARGE SCALE GENOMIC DNA]</scope>
    <source>
        <strain evidence="2 3">H25R-14</strain>
    </source>
</reference>
<dbReference type="InterPro" id="IPR021443">
    <property type="entry name" value="DUF3093"/>
</dbReference>
<feature type="transmembrane region" description="Helical" evidence="1">
    <location>
        <begin position="20"/>
        <end position="36"/>
    </location>
</feature>
<evidence type="ECO:0000313" key="2">
    <source>
        <dbReference type="EMBL" id="UOQ60899.1"/>
    </source>
</evidence>
<feature type="transmembrane region" description="Helical" evidence="1">
    <location>
        <begin position="42"/>
        <end position="61"/>
    </location>
</feature>
<keyword evidence="1" id="KW-1133">Transmembrane helix</keyword>
<dbReference type="Proteomes" id="UP000831775">
    <property type="component" value="Chromosome"/>
</dbReference>
<gene>
    <name evidence="2" type="ORF">MUN76_02650</name>
</gene>
<evidence type="ECO:0000256" key="1">
    <source>
        <dbReference type="SAM" id="Phobius"/>
    </source>
</evidence>
<protein>
    <submittedName>
        <fullName evidence="2">DUF3093 domain-containing protein</fullName>
    </submittedName>
</protein>
<keyword evidence="1" id="KW-0472">Membrane</keyword>
<accession>A0ABY4FXR6</accession>
<dbReference type="EMBL" id="CP095043">
    <property type="protein sequence ID" value="UOQ60899.1"/>
    <property type="molecule type" value="Genomic_DNA"/>
</dbReference>
<sequence length="153" mass="16219">MTTDVGTITYRERLLPGPSLFIALLLVIPAIALVLTPISAEIAVPVAIISYVLLALVSLLLSPSLRVEDGVLTAGRAQIPVSQLGAVELLGAESLRAAIGPGLDARSFLLVRGWIHRGVKIENIDPADPAPQWILTTRHPEKLAIAIEAAQRA</sequence>
<evidence type="ECO:0000313" key="3">
    <source>
        <dbReference type="Proteomes" id="UP000831775"/>
    </source>
</evidence>